<sequence>MSVLVKNSIKAISNGSLLESTLWGIFLPLSIIVEMFILPFTLTLFSALRKARKFGRVREVIVCTNETYNSPDKAVKNLKDAFDNILARITDFIQLHILRQKPKAAKAAGKSSSEKDEKKKVVKTYKKPGKRGDYIKSWVVTICDIIEKGYEFIFEHILRHLVMMLEYAVFSVFVISIVTINVICYLAQCVLNIIKGGAKKIPIIGDLIKEIPDVSILLSNISKDVINIINPELKKEQIAIRTKQFEEYKNVVEPIGKILSSYISLCIFILSNLICIFIRAFMEFGKKISDKNNYTVFTVGILSIIAVIFTIISPKFINPQDFSIIALSKPLWFISGGICIWVSLFFVAAACIAGLHFKSSMGGKKYTKKELTNIAVYERERFGFAIAKVLIGSAVFFGLGALGNVLVGGPEAMFITIPVILFYTTIISVMYDMRSILYKITVSQIEQLKSILVLILTISVYFSTRVQRLPYLPHSLLAVTLAVVFLPTPAHKDTLLAINNKVLRTEQIIYFSIRLAIIAGILIAITPSAPTIIFRPFIYVRLVLNLIMEYFASTGRAYVFDTV</sequence>
<dbReference type="AlphaFoldDB" id="I3EHD4"/>
<proteinExistence type="predicted"/>
<feature type="transmembrane region" description="Helical" evidence="1">
    <location>
        <begin position="332"/>
        <end position="355"/>
    </location>
</feature>
<dbReference type="EMBL" id="GL870878">
    <property type="protein sequence ID" value="EIJ88631.1"/>
    <property type="molecule type" value="Genomic_DNA"/>
</dbReference>
<reference evidence="2" key="1">
    <citation type="submission" date="2011-01" db="EMBL/GenBank/DDBJ databases">
        <title>The Genome Sequence of Nematocida parisii strain ERTm3.</title>
        <authorList>
            <consortium name="The Broad Institute Genome Sequencing Platform"/>
            <consortium name="The Broad Institute Genome Sequencing Center for Infectious Disease"/>
            <person name="Cuomo C."/>
            <person name="Troemel E."/>
            <person name="Young S.K."/>
            <person name="Zeng Q."/>
            <person name="Gargeya S."/>
            <person name="Fitzgerald M."/>
            <person name="Haas B."/>
            <person name="Abouelleil A."/>
            <person name="Alvarado L."/>
            <person name="Arachchi H.M."/>
            <person name="Berlin A."/>
            <person name="Chapman S.B."/>
            <person name="Gearin G."/>
            <person name="Goldberg J."/>
            <person name="Griggs A."/>
            <person name="Gujja S."/>
            <person name="Hansen M."/>
            <person name="Heiman D."/>
            <person name="Howarth C."/>
            <person name="Larimer J."/>
            <person name="Lui A."/>
            <person name="MacDonald P.J.P."/>
            <person name="McCowen C."/>
            <person name="Montmayeur A."/>
            <person name="Murphy C."/>
            <person name="Neiman D."/>
            <person name="Pearson M."/>
            <person name="Priest M."/>
            <person name="Roberts A."/>
            <person name="Saif S."/>
            <person name="Shea T."/>
            <person name="Sisk P."/>
            <person name="Stolte C."/>
            <person name="Sykes S."/>
            <person name="Wortman J."/>
            <person name="Nusbaum C."/>
            <person name="Birren B."/>
        </authorList>
    </citation>
    <scope>NUCLEOTIDE SEQUENCE</scope>
    <source>
        <strain evidence="2">ERTm3</strain>
    </source>
</reference>
<feature type="transmembrane region" description="Helical" evidence="1">
    <location>
        <begin position="167"/>
        <end position="188"/>
    </location>
</feature>
<feature type="transmembrane region" description="Helical" evidence="1">
    <location>
        <begin position="389"/>
        <end position="407"/>
    </location>
</feature>
<dbReference type="VEuPathDB" id="MicrosporidiaDB:NEQG_01321"/>
<feature type="transmembrane region" description="Helical" evidence="1">
    <location>
        <begin position="262"/>
        <end position="282"/>
    </location>
</feature>
<keyword evidence="1" id="KW-0812">Transmembrane</keyword>
<feature type="transmembrane region" description="Helical" evidence="1">
    <location>
        <begin position="508"/>
        <end position="526"/>
    </location>
</feature>
<keyword evidence="3" id="KW-1185">Reference proteome</keyword>
<gene>
    <name evidence="2" type="ORF">NEQG_01321</name>
</gene>
<keyword evidence="1" id="KW-0472">Membrane</keyword>
<feature type="transmembrane region" description="Helical" evidence="1">
    <location>
        <begin position="413"/>
        <end position="433"/>
    </location>
</feature>
<evidence type="ECO:0000256" key="1">
    <source>
        <dbReference type="SAM" id="Phobius"/>
    </source>
</evidence>
<dbReference type="OrthoDB" id="2189855at2759"/>
<accession>I3EHD4</accession>
<feature type="transmembrane region" description="Helical" evidence="1">
    <location>
        <begin position="25"/>
        <end position="48"/>
    </location>
</feature>
<feature type="transmembrane region" description="Helical" evidence="1">
    <location>
        <begin position="532"/>
        <end position="552"/>
    </location>
</feature>
<evidence type="ECO:0000313" key="2">
    <source>
        <dbReference type="EMBL" id="EIJ88631.1"/>
    </source>
</evidence>
<dbReference type="InParanoid" id="I3EHD4"/>
<dbReference type="Proteomes" id="UP000002872">
    <property type="component" value="Unassembled WGS sequence"/>
</dbReference>
<feature type="transmembrane region" description="Helical" evidence="1">
    <location>
        <begin position="294"/>
        <end position="312"/>
    </location>
</feature>
<evidence type="ECO:0000313" key="3">
    <source>
        <dbReference type="Proteomes" id="UP000002872"/>
    </source>
</evidence>
<keyword evidence="1" id="KW-1133">Transmembrane helix</keyword>
<organism evidence="2 3">
    <name type="scientific">Nematocida parisii (strain ERTm3)</name>
    <name type="common">Nematode killer fungus</name>
    <dbReference type="NCBI Taxonomy" id="935791"/>
    <lineage>
        <taxon>Eukaryota</taxon>
        <taxon>Fungi</taxon>
        <taxon>Fungi incertae sedis</taxon>
        <taxon>Microsporidia</taxon>
        <taxon>Nematocida</taxon>
    </lineage>
</organism>
<dbReference type="HOGENOM" id="CLU_475737_0_0_1"/>
<dbReference type="OMA" id="EAMFITI"/>
<name>I3EHD4_NEMP3</name>
<protein>
    <submittedName>
        <fullName evidence="2">Uncharacterized protein</fullName>
    </submittedName>
</protein>